<gene>
    <name evidence="2" type="ORF">FHS22_003776</name>
</gene>
<evidence type="ECO:0000256" key="1">
    <source>
        <dbReference type="SAM" id="SignalP"/>
    </source>
</evidence>
<organism evidence="2 3">
    <name type="scientific">Planomonospora venezuelensis</name>
    <dbReference type="NCBI Taxonomy" id="1999"/>
    <lineage>
        <taxon>Bacteria</taxon>
        <taxon>Bacillati</taxon>
        <taxon>Actinomycetota</taxon>
        <taxon>Actinomycetes</taxon>
        <taxon>Streptosporangiales</taxon>
        <taxon>Streptosporangiaceae</taxon>
        <taxon>Planomonospora</taxon>
    </lineage>
</organism>
<keyword evidence="1" id="KW-0732">Signal</keyword>
<evidence type="ECO:0008006" key="4">
    <source>
        <dbReference type="Google" id="ProtNLM"/>
    </source>
</evidence>
<dbReference type="RefSeq" id="WP_184943379.1">
    <property type="nucleotide sequence ID" value="NZ_BAAAWZ010000001.1"/>
</dbReference>
<protein>
    <recommendedName>
        <fullName evidence="4">PknH-like extracellular domain-containing protein</fullName>
    </recommendedName>
</protein>
<proteinExistence type="predicted"/>
<comment type="caution">
    <text evidence="2">The sequence shown here is derived from an EMBL/GenBank/DDBJ whole genome shotgun (WGS) entry which is preliminary data.</text>
</comment>
<reference evidence="2 3" key="1">
    <citation type="submission" date="2020-08" db="EMBL/GenBank/DDBJ databases">
        <title>Genomic Encyclopedia of Type Strains, Phase III (KMG-III): the genomes of soil and plant-associated and newly described type strains.</title>
        <authorList>
            <person name="Whitman W."/>
        </authorList>
    </citation>
    <scope>NUCLEOTIDE SEQUENCE [LARGE SCALE GENOMIC DNA]</scope>
    <source>
        <strain evidence="2 3">CECT 3303</strain>
    </source>
</reference>
<dbReference type="PROSITE" id="PS51257">
    <property type="entry name" value="PROKAR_LIPOPROTEIN"/>
    <property type="match status" value="1"/>
</dbReference>
<keyword evidence="3" id="KW-1185">Reference proteome</keyword>
<evidence type="ECO:0000313" key="2">
    <source>
        <dbReference type="EMBL" id="MBB5964492.1"/>
    </source>
</evidence>
<evidence type="ECO:0000313" key="3">
    <source>
        <dbReference type="Proteomes" id="UP000562352"/>
    </source>
</evidence>
<feature type="chain" id="PRO_5038584678" description="PknH-like extracellular domain-containing protein" evidence="1">
    <location>
        <begin position="23"/>
        <end position="218"/>
    </location>
</feature>
<name>A0A841D1F1_PLAVE</name>
<accession>A0A841D1F1</accession>
<feature type="signal peptide" evidence="1">
    <location>
        <begin position="1"/>
        <end position="22"/>
    </location>
</feature>
<sequence>MTWGIRAVALTAACAVLGGAAAGCGSGATIYAEAEARTELDRLSGLLREAEGLPEGFSAQPREGWRPPFRPADRDCRRVLDEAGGASRKRAQSVRASATYHGDGLGELAGVVLTTYPGQGAEARFDDLAEALEGCPAATDPAGGGTALAASGLELAEIGDGTAARRLRGRLNGYPYEMHVVFVRSGRTLVSLVHTAVAGADAGRTERLARFFADRVAE</sequence>
<dbReference type="Proteomes" id="UP000562352">
    <property type="component" value="Unassembled WGS sequence"/>
</dbReference>
<dbReference type="EMBL" id="JACHJJ010000012">
    <property type="protein sequence ID" value="MBB5964492.1"/>
    <property type="molecule type" value="Genomic_DNA"/>
</dbReference>
<dbReference type="AlphaFoldDB" id="A0A841D1F1"/>